<reference evidence="2 3" key="1">
    <citation type="submission" date="2024-02" db="EMBL/GenBank/DDBJ databases">
        <title>De novo assembly and annotation of 12 fungi associated with fruit tree decline syndrome in Ontario, Canada.</title>
        <authorList>
            <person name="Sulman M."/>
            <person name="Ellouze W."/>
            <person name="Ilyukhin E."/>
        </authorList>
    </citation>
    <scope>NUCLEOTIDE SEQUENCE [LARGE SCALE GENOMIC DNA]</scope>
    <source>
        <strain evidence="2 3">M11/M66-122</strain>
    </source>
</reference>
<organism evidence="2 3">
    <name type="scientific">Diatrype stigma</name>
    <dbReference type="NCBI Taxonomy" id="117547"/>
    <lineage>
        <taxon>Eukaryota</taxon>
        <taxon>Fungi</taxon>
        <taxon>Dikarya</taxon>
        <taxon>Ascomycota</taxon>
        <taxon>Pezizomycotina</taxon>
        <taxon>Sordariomycetes</taxon>
        <taxon>Xylariomycetidae</taxon>
        <taxon>Xylariales</taxon>
        <taxon>Diatrypaceae</taxon>
        <taxon>Diatrype</taxon>
    </lineage>
</organism>
<keyword evidence="1" id="KW-1133">Transmembrane helix</keyword>
<dbReference type="EMBL" id="JAKJXP020000030">
    <property type="protein sequence ID" value="KAK7753299.1"/>
    <property type="molecule type" value="Genomic_DNA"/>
</dbReference>
<dbReference type="Proteomes" id="UP001320420">
    <property type="component" value="Unassembled WGS sequence"/>
</dbReference>
<dbReference type="AlphaFoldDB" id="A0AAN9V2H8"/>
<evidence type="ECO:0000313" key="3">
    <source>
        <dbReference type="Proteomes" id="UP001320420"/>
    </source>
</evidence>
<name>A0AAN9V2H8_9PEZI</name>
<accession>A0AAN9V2H8</accession>
<feature type="transmembrane region" description="Helical" evidence="1">
    <location>
        <begin position="76"/>
        <end position="95"/>
    </location>
</feature>
<keyword evidence="3" id="KW-1185">Reference proteome</keyword>
<comment type="caution">
    <text evidence="2">The sequence shown here is derived from an EMBL/GenBank/DDBJ whole genome shotgun (WGS) entry which is preliminary data.</text>
</comment>
<gene>
    <name evidence="2" type="ORF">SLS62_004818</name>
</gene>
<protein>
    <submittedName>
        <fullName evidence="2">Uncharacterized protein</fullName>
    </submittedName>
</protein>
<sequence>MRGLQRSRICSMLQPAVFRPSPGPYCRQFLRRNWSARGSGSGSVHGRSFHYQPNQGDIPVYFQDPKKPKSRIVRDMLLGSLLTITVSFAFALYRYQHVLQGISEVEAHAEAVAEEYEEFREMFARAHEAEDHGKLREATFAFVRSLCKKRDGSHGGEPFEAGPLPPYPEDDELRGKERIPAEDTLMIVETNDDDFITNVQVAVNLDLEDLEAVALYDDIENRRNKNPRQLADPTEDKLAELLSRFEWQVETWRQQDRLKGGRMLVTFALRNRLWVFTYAYDPWDSISVIALD</sequence>
<keyword evidence="1" id="KW-0472">Membrane</keyword>
<evidence type="ECO:0000313" key="2">
    <source>
        <dbReference type="EMBL" id="KAK7753299.1"/>
    </source>
</evidence>
<proteinExistence type="predicted"/>
<keyword evidence="1" id="KW-0812">Transmembrane</keyword>
<evidence type="ECO:0000256" key="1">
    <source>
        <dbReference type="SAM" id="Phobius"/>
    </source>
</evidence>